<accession>A0A2M9BZZ7</accession>
<comment type="caution">
    <text evidence="2">The sequence shown here is derived from an EMBL/GenBank/DDBJ whole genome shotgun (WGS) entry which is preliminary data.</text>
</comment>
<evidence type="ECO:0000313" key="2">
    <source>
        <dbReference type="EMBL" id="PJJ63642.1"/>
    </source>
</evidence>
<dbReference type="RefSeq" id="WP_100344114.1">
    <property type="nucleotide sequence ID" value="NZ_PGFB01000002.1"/>
</dbReference>
<keyword evidence="1" id="KW-0732">Signal</keyword>
<dbReference type="Proteomes" id="UP000230161">
    <property type="component" value="Unassembled WGS sequence"/>
</dbReference>
<name>A0A2M9BZZ7_9MICO</name>
<organism evidence="2 3">
    <name type="scientific">Compostimonas suwonensis</name>
    <dbReference type="NCBI Taxonomy" id="1048394"/>
    <lineage>
        <taxon>Bacteria</taxon>
        <taxon>Bacillati</taxon>
        <taxon>Actinomycetota</taxon>
        <taxon>Actinomycetes</taxon>
        <taxon>Micrococcales</taxon>
        <taxon>Microbacteriaceae</taxon>
        <taxon>Compostimonas</taxon>
    </lineage>
</organism>
<dbReference type="OrthoDB" id="3387232at2"/>
<gene>
    <name evidence="2" type="ORF">CLV54_1313</name>
</gene>
<feature type="signal peptide" evidence="1">
    <location>
        <begin position="1"/>
        <end position="32"/>
    </location>
</feature>
<sequence>MTIARMTTAAALGALAVLGASFLTGCTTSAGAGSTQMLVVVDDQVMRSAGSSCGGGGPYRWAHAGVAYTLLGADEQVLASGELPQGTATKVADVDFGDRQEPTRCEMSLTVPDPGSWDGVVLQIDDRDPLPVDDSDTPKVVIS</sequence>
<evidence type="ECO:0000256" key="1">
    <source>
        <dbReference type="SAM" id="SignalP"/>
    </source>
</evidence>
<evidence type="ECO:0008006" key="4">
    <source>
        <dbReference type="Google" id="ProtNLM"/>
    </source>
</evidence>
<keyword evidence="3" id="KW-1185">Reference proteome</keyword>
<dbReference type="EMBL" id="PGFB01000002">
    <property type="protein sequence ID" value="PJJ63642.1"/>
    <property type="molecule type" value="Genomic_DNA"/>
</dbReference>
<evidence type="ECO:0000313" key="3">
    <source>
        <dbReference type="Proteomes" id="UP000230161"/>
    </source>
</evidence>
<proteinExistence type="predicted"/>
<dbReference type="AlphaFoldDB" id="A0A2M9BZZ7"/>
<protein>
    <recommendedName>
        <fullName evidence="4">Lipoprotein</fullName>
    </recommendedName>
</protein>
<dbReference type="PROSITE" id="PS51257">
    <property type="entry name" value="PROKAR_LIPOPROTEIN"/>
    <property type="match status" value="1"/>
</dbReference>
<feature type="chain" id="PRO_5014780009" description="Lipoprotein" evidence="1">
    <location>
        <begin position="33"/>
        <end position="143"/>
    </location>
</feature>
<reference evidence="2 3" key="1">
    <citation type="submission" date="2017-11" db="EMBL/GenBank/DDBJ databases">
        <title>Genomic Encyclopedia of Archaeal and Bacterial Type Strains, Phase II (KMG-II): From Individual Species to Whole Genera.</title>
        <authorList>
            <person name="Goeker M."/>
        </authorList>
    </citation>
    <scope>NUCLEOTIDE SEQUENCE [LARGE SCALE GENOMIC DNA]</scope>
    <source>
        <strain evidence="2 3">DSM 25625</strain>
    </source>
</reference>